<evidence type="ECO:0000256" key="2">
    <source>
        <dbReference type="ARBA" id="ARBA00022679"/>
    </source>
</evidence>
<dbReference type="PRINTS" id="PR01243">
    <property type="entry name" value="NUCDPKINASE"/>
</dbReference>
<protein>
    <recommendedName>
        <fullName evidence="10">Nucleoside diphosphate kinase-like domain-containing protein</fullName>
    </recommendedName>
</protein>
<keyword evidence="4" id="KW-0547">Nucleotide-binding</keyword>
<dbReference type="EMBL" id="CAXITT010000611">
    <property type="protein sequence ID" value="CAL1544266.1"/>
    <property type="molecule type" value="Genomic_DNA"/>
</dbReference>
<feature type="binding site" evidence="8">
    <location>
        <position position="121"/>
    </location>
    <ligand>
        <name>ATP</name>
        <dbReference type="ChEBI" id="CHEBI:30616"/>
    </ligand>
</feature>
<dbReference type="PANTHER" id="PTHR46956:SF1">
    <property type="entry name" value="NUCLEOSIDE DIPHOSPHATE KINASE 6"/>
    <property type="match status" value="1"/>
</dbReference>
<evidence type="ECO:0000256" key="7">
    <source>
        <dbReference type="ARBA" id="ARBA00022842"/>
    </source>
</evidence>
<dbReference type="SMART" id="SM00562">
    <property type="entry name" value="NDK"/>
    <property type="match status" value="1"/>
</dbReference>
<evidence type="ECO:0000256" key="9">
    <source>
        <dbReference type="RuleBase" id="RU004011"/>
    </source>
</evidence>
<dbReference type="SUPFAM" id="SSF54919">
    <property type="entry name" value="Nucleoside diphosphate kinase, NDK"/>
    <property type="match status" value="1"/>
</dbReference>
<dbReference type="Pfam" id="PF00334">
    <property type="entry name" value="NDK"/>
    <property type="match status" value="1"/>
</dbReference>
<reference evidence="11 12" key="1">
    <citation type="submission" date="2024-04" db="EMBL/GenBank/DDBJ databases">
        <authorList>
            <consortium name="Genoscope - CEA"/>
            <person name="William W."/>
        </authorList>
    </citation>
    <scope>NUCLEOTIDE SEQUENCE [LARGE SCALE GENOMIC DNA]</scope>
</reference>
<evidence type="ECO:0000259" key="10">
    <source>
        <dbReference type="SMART" id="SM00562"/>
    </source>
</evidence>
<feature type="binding site" evidence="8">
    <location>
        <position position="91"/>
    </location>
    <ligand>
        <name>ATP</name>
        <dbReference type="ChEBI" id="CHEBI:30616"/>
    </ligand>
</feature>
<keyword evidence="6" id="KW-0067">ATP-binding</keyword>
<evidence type="ECO:0000313" key="11">
    <source>
        <dbReference type="EMBL" id="CAL1544266.1"/>
    </source>
</evidence>
<dbReference type="GO" id="GO:0046872">
    <property type="term" value="F:metal ion binding"/>
    <property type="evidence" value="ECO:0007669"/>
    <property type="project" value="UniProtKB-KW"/>
</dbReference>
<evidence type="ECO:0000313" key="12">
    <source>
        <dbReference type="Proteomes" id="UP001497497"/>
    </source>
</evidence>
<dbReference type="PANTHER" id="PTHR46956">
    <property type="entry name" value="NUCLEOSIDE DIPHOSPHATE KINASE 6"/>
    <property type="match status" value="1"/>
</dbReference>
<feature type="active site" description="Pros-phosphohistidine intermediate" evidence="8">
    <location>
        <position position="124"/>
    </location>
</feature>
<dbReference type="GO" id="GO:0004550">
    <property type="term" value="F:nucleoside diphosphate kinase activity"/>
    <property type="evidence" value="ECO:0007669"/>
    <property type="project" value="InterPro"/>
</dbReference>
<sequence>MKTRPLQLTLALLKPDVVAHPHILHNVRQMILENGFYFLMSKQHRLSTAQAEQFYAEHRGKFFQNRLVTFMSSGPLWSHILCANDAVAKWRKLMGPTKVLKTVYEEPLTVRGIYGLTDTRNCAHGSDSDETAKREIKFFFPDFDIEKWYEEECIYFQKDLVEFDASLFQHIAVPQCSQCLSDLAL</sequence>
<proteinExistence type="inferred from homology"/>
<feature type="domain" description="Nucleoside diphosphate kinase-like" evidence="10">
    <location>
        <begin position="6"/>
        <end position="147"/>
    </location>
</feature>
<dbReference type="Proteomes" id="UP001497497">
    <property type="component" value="Unassembled WGS sequence"/>
</dbReference>
<feature type="binding site" evidence="8">
    <location>
        <position position="97"/>
    </location>
    <ligand>
        <name>ATP</name>
        <dbReference type="ChEBI" id="CHEBI:30616"/>
    </ligand>
</feature>
<dbReference type="Gene3D" id="3.30.70.141">
    <property type="entry name" value="Nucleoside diphosphate kinase-like domain"/>
    <property type="match status" value="1"/>
</dbReference>
<keyword evidence="12" id="KW-1185">Reference proteome</keyword>
<dbReference type="GO" id="GO:0006183">
    <property type="term" value="P:GTP biosynthetic process"/>
    <property type="evidence" value="ECO:0007669"/>
    <property type="project" value="InterPro"/>
</dbReference>
<evidence type="ECO:0000256" key="6">
    <source>
        <dbReference type="ARBA" id="ARBA00022840"/>
    </source>
</evidence>
<gene>
    <name evidence="11" type="ORF">GSLYS_00017779001</name>
</gene>
<keyword evidence="7" id="KW-0460">Magnesium</keyword>
<dbReference type="InterPro" id="IPR001564">
    <property type="entry name" value="Nucleoside_diP_kinase"/>
</dbReference>
<dbReference type="PROSITE" id="PS51374">
    <property type="entry name" value="NDPK_LIKE"/>
    <property type="match status" value="1"/>
</dbReference>
<dbReference type="GO" id="GO:0006228">
    <property type="term" value="P:UTP biosynthetic process"/>
    <property type="evidence" value="ECO:0007669"/>
    <property type="project" value="InterPro"/>
</dbReference>
<comment type="caution">
    <text evidence="11">The sequence shown here is derived from an EMBL/GenBank/DDBJ whole genome shotgun (WGS) entry which is preliminary data.</text>
</comment>
<dbReference type="GO" id="GO:0006241">
    <property type="term" value="P:CTP biosynthetic process"/>
    <property type="evidence" value="ECO:0007669"/>
    <property type="project" value="InterPro"/>
</dbReference>
<feature type="binding site" evidence="8">
    <location>
        <position position="63"/>
    </location>
    <ligand>
        <name>ATP</name>
        <dbReference type="ChEBI" id="CHEBI:30616"/>
    </ligand>
</feature>
<keyword evidence="3" id="KW-0479">Metal-binding</keyword>
<comment type="cofactor">
    <cofactor evidence="1">
        <name>Mg(2+)</name>
        <dbReference type="ChEBI" id="CHEBI:18420"/>
    </cofactor>
</comment>
<keyword evidence="5" id="KW-0418">Kinase</keyword>
<keyword evidence="2" id="KW-0808">Transferase</keyword>
<evidence type="ECO:0000256" key="1">
    <source>
        <dbReference type="ARBA" id="ARBA00001946"/>
    </source>
</evidence>
<evidence type="ECO:0000256" key="5">
    <source>
        <dbReference type="ARBA" id="ARBA00022777"/>
    </source>
</evidence>
<dbReference type="InterPro" id="IPR034907">
    <property type="entry name" value="NDK-like_dom"/>
</dbReference>
<dbReference type="AlphaFoldDB" id="A0AAV2IFD3"/>
<dbReference type="InterPro" id="IPR036850">
    <property type="entry name" value="NDK-like_dom_sf"/>
</dbReference>
<accession>A0AAV2IFD3</accession>
<evidence type="ECO:0000256" key="8">
    <source>
        <dbReference type="PROSITE-ProRule" id="PRU00706"/>
    </source>
</evidence>
<name>A0AAV2IFD3_LYMST</name>
<feature type="binding site" evidence="8">
    <location>
        <position position="14"/>
    </location>
    <ligand>
        <name>ATP</name>
        <dbReference type="ChEBI" id="CHEBI:30616"/>
    </ligand>
</feature>
<dbReference type="GO" id="GO:0005524">
    <property type="term" value="F:ATP binding"/>
    <property type="evidence" value="ECO:0007669"/>
    <property type="project" value="UniProtKB-KW"/>
</dbReference>
<evidence type="ECO:0000256" key="4">
    <source>
        <dbReference type="ARBA" id="ARBA00022741"/>
    </source>
</evidence>
<evidence type="ECO:0000256" key="3">
    <source>
        <dbReference type="ARBA" id="ARBA00022723"/>
    </source>
</evidence>
<dbReference type="InterPro" id="IPR037994">
    <property type="entry name" value="NDPk6"/>
</dbReference>
<comment type="similarity">
    <text evidence="8 9">Belongs to the NDK family.</text>
</comment>
<organism evidence="11 12">
    <name type="scientific">Lymnaea stagnalis</name>
    <name type="common">Great pond snail</name>
    <name type="synonym">Helix stagnalis</name>
    <dbReference type="NCBI Taxonomy" id="6523"/>
    <lineage>
        <taxon>Eukaryota</taxon>
        <taxon>Metazoa</taxon>
        <taxon>Spiralia</taxon>
        <taxon>Lophotrochozoa</taxon>
        <taxon>Mollusca</taxon>
        <taxon>Gastropoda</taxon>
        <taxon>Heterobranchia</taxon>
        <taxon>Euthyneura</taxon>
        <taxon>Panpulmonata</taxon>
        <taxon>Hygrophila</taxon>
        <taxon>Lymnaeoidea</taxon>
        <taxon>Lymnaeidae</taxon>
        <taxon>Lymnaea</taxon>
    </lineage>
</organism>
<feature type="binding site" evidence="8">
    <location>
        <position position="111"/>
    </location>
    <ligand>
        <name>ATP</name>
        <dbReference type="ChEBI" id="CHEBI:30616"/>
    </ligand>
</feature>